<reference evidence="8" key="1">
    <citation type="journal article" date="2010" name="BMC Genomics">
        <title>Transcriptome analysis reveals nuclear-encoded proteins for the maintenance of temporary plastids in the dinoflagellate Dinophysis acuminata.</title>
        <authorList>
            <person name="Wisecaver J.H."/>
            <person name="Hackett J.D."/>
        </authorList>
    </citation>
    <scope>NUCLEOTIDE SEQUENCE</scope>
    <source>
        <strain evidence="8">DAEP01</strain>
    </source>
</reference>
<sequence>MSLPAANSLLVAAAGTGMAVSSAGFLATLFGTFVPVVFLVTLFIQSEARKAAESGSEGDKF</sequence>
<evidence type="ECO:0000256" key="5">
    <source>
        <dbReference type="ARBA" id="ARBA00023136"/>
    </source>
</evidence>
<dbReference type="EMBL" id="HM125143">
    <property type="protein sequence ID" value="ADI99940.1"/>
    <property type="molecule type" value="mRNA"/>
</dbReference>
<dbReference type="InterPro" id="IPR007826">
    <property type="entry name" value="PSII_PsbM"/>
</dbReference>
<dbReference type="SUPFAM" id="SSF161033">
    <property type="entry name" value="Photosystem II reaction center protein M, PsbM"/>
    <property type="match status" value="1"/>
</dbReference>
<dbReference type="Pfam" id="PF05151">
    <property type="entry name" value="PsbM"/>
    <property type="match status" value="1"/>
</dbReference>
<feature type="transmembrane region" description="Helical" evidence="7">
    <location>
        <begin position="20"/>
        <end position="44"/>
    </location>
</feature>
<evidence type="ECO:0000256" key="6">
    <source>
        <dbReference type="ARBA" id="ARBA00023276"/>
    </source>
</evidence>
<evidence type="ECO:0000256" key="4">
    <source>
        <dbReference type="ARBA" id="ARBA00022989"/>
    </source>
</evidence>
<keyword evidence="6" id="KW-0604">Photosystem II</keyword>
<gene>
    <name evidence="8" type="primary">psbM</name>
</gene>
<evidence type="ECO:0000313" key="8">
    <source>
        <dbReference type="EMBL" id="ADI99940.1"/>
    </source>
</evidence>
<name>D9I8K5_DINAC</name>
<protein>
    <submittedName>
        <fullName evidence="8">Plastid photosystem II subunit M</fullName>
    </submittedName>
</protein>
<dbReference type="GO" id="GO:0019684">
    <property type="term" value="P:photosynthesis, light reaction"/>
    <property type="evidence" value="ECO:0007669"/>
    <property type="project" value="InterPro"/>
</dbReference>
<keyword evidence="3 7" id="KW-0812">Transmembrane</keyword>
<accession>D9I8K5</accession>
<proteinExistence type="evidence at transcript level"/>
<keyword evidence="1" id="KW-0674">Reaction center</keyword>
<evidence type="ECO:0000256" key="2">
    <source>
        <dbReference type="ARBA" id="ARBA00022531"/>
    </source>
</evidence>
<keyword evidence="5 7" id="KW-0472">Membrane</keyword>
<dbReference type="InterPro" id="IPR037269">
    <property type="entry name" value="PSII_PsbM_sf"/>
</dbReference>
<dbReference type="GO" id="GO:0009523">
    <property type="term" value="C:photosystem II"/>
    <property type="evidence" value="ECO:0007669"/>
    <property type="project" value="UniProtKB-KW"/>
</dbReference>
<evidence type="ECO:0000256" key="1">
    <source>
        <dbReference type="ARBA" id="ARBA00022469"/>
    </source>
</evidence>
<evidence type="ECO:0000256" key="3">
    <source>
        <dbReference type="ARBA" id="ARBA00022692"/>
    </source>
</evidence>
<dbReference type="NCBIfam" id="TIGR03038">
    <property type="entry name" value="PS_II_psbM"/>
    <property type="match status" value="1"/>
</dbReference>
<keyword evidence="2" id="KW-0602">Photosynthesis</keyword>
<organism evidence="8">
    <name type="scientific">Dinophysis acuminata</name>
    <name type="common">Dinoflagellate</name>
    <dbReference type="NCBI Taxonomy" id="47934"/>
    <lineage>
        <taxon>Eukaryota</taxon>
        <taxon>Sar</taxon>
        <taxon>Alveolata</taxon>
        <taxon>Dinophyceae</taxon>
        <taxon>Dinophysales</taxon>
        <taxon>Dinophysaceae</taxon>
        <taxon>Dinophysis</taxon>
    </lineage>
</organism>
<evidence type="ECO:0000256" key="7">
    <source>
        <dbReference type="SAM" id="Phobius"/>
    </source>
</evidence>
<dbReference type="AlphaFoldDB" id="D9I8K5"/>
<keyword evidence="4 7" id="KW-1133">Transmembrane helix</keyword>